<name>A0AAW1BRM0_CROAD</name>
<comment type="caution">
    <text evidence="3">The sequence shown here is derived from an EMBL/GenBank/DDBJ whole genome shotgun (WGS) entry which is preliminary data.</text>
</comment>
<dbReference type="InterPro" id="IPR057603">
    <property type="entry name" value="Periphilin-1_C"/>
</dbReference>
<organism evidence="3 4">
    <name type="scientific">Crotalus adamanteus</name>
    <name type="common">Eastern diamondback rattlesnake</name>
    <dbReference type="NCBI Taxonomy" id="8729"/>
    <lineage>
        <taxon>Eukaryota</taxon>
        <taxon>Metazoa</taxon>
        <taxon>Chordata</taxon>
        <taxon>Craniata</taxon>
        <taxon>Vertebrata</taxon>
        <taxon>Euteleostomi</taxon>
        <taxon>Lepidosauria</taxon>
        <taxon>Squamata</taxon>
        <taxon>Bifurcata</taxon>
        <taxon>Unidentata</taxon>
        <taxon>Episquamata</taxon>
        <taxon>Toxicofera</taxon>
        <taxon>Serpentes</taxon>
        <taxon>Colubroidea</taxon>
        <taxon>Viperidae</taxon>
        <taxon>Crotalinae</taxon>
        <taxon>Crotalus</taxon>
    </lineage>
</organism>
<feature type="region of interest" description="Disordered" evidence="1">
    <location>
        <begin position="438"/>
        <end position="472"/>
    </location>
</feature>
<dbReference type="Pfam" id="PF25234">
    <property type="entry name" value="Periphilin_C"/>
    <property type="match status" value="1"/>
</dbReference>
<proteinExistence type="predicted"/>
<evidence type="ECO:0000259" key="2">
    <source>
        <dbReference type="Pfam" id="PF25234"/>
    </source>
</evidence>
<dbReference type="AlphaFoldDB" id="A0AAW1BRM0"/>
<keyword evidence="4" id="KW-1185">Reference proteome</keyword>
<feature type="domain" description="Periphilin-1 C-terminal" evidence="2">
    <location>
        <begin position="465"/>
        <end position="539"/>
    </location>
</feature>
<feature type="region of interest" description="Disordered" evidence="1">
    <location>
        <begin position="139"/>
        <end position="164"/>
    </location>
</feature>
<reference evidence="3 4" key="1">
    <citation type="journal article" date="2024" name="Proc. Natl. Acad. Sci. U.S.A.">
        <title>The genetic regulatory architecture and epigenomic basis for age-related changes in rattlesnake venom.</title>
        <authorList>
            <person name="Hogan M.P."/>
            <person name="Holding M.L."/>
            <person name="Nystrom G.S."/>
            <person name="Colston T.J."/>
            <person name="Bartlett D.A."/>
            <person name="Mason A.J."/>
            <person name="Ellsworth S.A."/>
            <person name="Rautsaw R.M."/>
            <person name="Lawrence K.C."/>
            <person name="Strickland J.L."/>
            <person name="He B."/>
            <person name="Fraser P."/>
            <person name="Margres M.J."/>
            <person name="Gilbert D.M."/>
            <person name="Gibbs H.L."/>
            <person name="Parkinson C.L."/>
            <person name="Rokyta D.R."/>
        </authorList>
    </citation>
    <scope>NUCLEOTIDE SEQUENCE [LARGE SCALE GENOMIC DNA]</scope>
    <source>
        <strain evidence="3">DRR0105</strain>
    </source>
</reference>
<protein>
    <submittedName>
        <fullName evidence="3">SraP: SraP</fullName>
    </submittedName>
</protein>
<gene>
    <name evidence="3" type="ORF">NXF25_009313</name>
</gene>
<dbReference type="EMBL" id="JAOTOJ010000003">
    <property type="protein sequence ID" value="KAK9404486.1"/>
    <property type="molecule type" value="Genomic_DNA"/>
</dbReference>
<feature type="compositionally biased region" description="Low complexity" evidence="1">
    <location>
        <begin position="11"/>
        <end position="27"/>
    </location>
</feature>
<evidence type="ECO:0000313" key="4">
    <source>
        <dbReference type="Proteomes" id="UP001474421"/>
    </source>
</evidence>
<feature type="region of interest" description="Disordered" evidence="1">
    <location>
        <begin position="1"/>
        <end position="46"/>
    </location>
</feature>
<sequence>MQVKPNDSQPAEESPSQTASAASPGAAAEEKSPSGITKVPPHTQSEDIVLNKLLNDDDEESDKLKNCDAAEDLLSQTVSILSPEVSTEDKTSSCSTEVLHNIEEKDSVLQQASQSALDSSHVCSSIAVEIPFLSDNVNDDQSERREEIEMTETPAKQNDTEDSQVCTRLTETSAKQNDTEDSQVCEVCVAPALDSSSLLSALSDIPCVPVLVREKDMGLTETSAKQNDTEDSQVCVAPALDSSSLSNTLSDIPCISVLVREKDNELTETSAKQNDTDDSEVCVAPALHSSSLPSVLSDIPCVSVLVREKDNGLIETSAKQNDTEDCQVYVIPALHSSSLPSTFSDIRCVPVLVREKDTRWNPSHVFKRFITAPIPSILVQIRPQETYMVKVQDPTAGKIVTQDLLARETYPLKDRTEVQNYPVEISNVYGMPCHFSPERSVAPSTKKKETTSSCHLNAEEETNSSAPSWTPKDHSAAVLARKEELEQAYLQVLLNFGVIAIMLVEKEPCMIEAMSSALRANLRKIGDYYECLLKNYIDSLS</sequence>
<evidence type="ECO:0000256" key="1">
    <source>
        <dbReference type="SAM" id="MobiDB-lite"/>
    </source>
</evidence>
<evidence type="ECO:0000313" key="3">
    <source>
        <dbReference type="EMBL" id="KAK9404486.1"/>
    </source>
</evidence>
<accession>A0AAW1BRM0</accession>
<dbReference type="Proteomes" id="UP001474421">
    <property type="component" value="Unassembled WGS sequence"/>
</dbReference>